<protein>
    <submittedName>
        <fullName evidence="3">Outer membrane protein</fullName>
    </submittedName>
</protein>
<dbReference type="InterPro" id="IPR003423">
    <property type="entry name" value="OMP_efflux"/>
</dbReference>
<evidence type="ECO:0000313" key="4">
    <source>
        <dbReference type="Proteomes" id="UP000000852"/>
    </source>
</evidence>
<name>C6XW86_PEDHD</name>
<feature type="signal peptide" evidence="2">
    <location>
        <begin position="1"/>
        <end position="21"/>
    </location>
</feature>
<evidence type="ECO:0000313" key="3">
    <source>
        <dbReference type="EMBL" id="ACU04165.1"/>
    </source>
</evidence>
<evidence type="ECO:0000256" key="1">
    <source>
        <dbReference type="ARBA" id="ARBA00007613"/>
    </source>
</evidence>
<sequence length="229" mass="26240">MKKKYFVTSVVLSMLTISTFAQESIIGEINYGLLEKYIEAARVNYPKRKLVKAQEDISKAGVTISQLSYLDIFSASYFYRPNDKAAIIAPGTVNPYIVNGIQYGININLGNFLQKPFLVKRAKAEYKVAQLQTADYDVSLVTEVKRRYYNYVQMLQELKIRTIKTQDNKSVADNSKRRFEKGEITLDQYNFSRIQLADASTERLQTEVNYLNAKDALEEIIGQKLTDIK</sequence>
<feature type="chain" id="PRO_5002973343" evidence="2">
    <location>
        <begin position="22"/>
        <end position="229"/>
    </location>
</feature>
<organism evidence="3 4">
    <name type="scientific">Pedobacter heparinus (strain ATCC 13125 / DSM 2366 / CIP 104194 / JCM 7457 / NBRC 12017 / NCIMB 9290 / NRRL B-14731 / HIM 762-3)</name>
    <dbReference type="NCBI Taxonomy" id="485917"/>
    <lineage>
        <taxon>Bacteria</taxon>
        <taxon>Pseudomonadati</taxon>
        <taxon>Bacteroidota</taxon>
        <taxon>Sphingobacteriia</taxon>
        <taxon>Sphingobacteriales</taxon>
        <taxon>Sphingobacteriaceae</taxon>
        <taxon>Pedobacter</taxon>
    </lineage>
</organism>
<dbReference type="OrthoDB" id="793488at2"/>
<dbReference type="Pfam" id="PF02321">
    <property type="entry name" value="OEP"/>
    <property type="match status" value="1"/>
</dbReference>
<dbReference type="KEGG" id="phe:Phep_1957"/>
<dbReference type="Gene3D" id="1.20.1600.10">
    <property type="entry name" value="Outer membrane efflux proteins (OEP)"/>
    <property type="match status" value="1"/>
</dbReference>
<dbReference type="EMBL" id="CP001681">
    <property type="protein sequence ID" value="ACU04165.1"/>
    <property type="molecule type" value="Genomic_DNA"/>
</dbReference>
<keyword evidence="2" id="KW-0732">Signal</keyword>
<dbReference type="HOGENOM" id="CLU_101751_0_0_10"/>
<keyword evidence="4" id="KW-1185">Reference proteome</keyword>
<dbReference type="eggNOG" id="COG1538">
    <property type="taxonomic scope" value="Bacteria"/>
</dbReference>
<gene>
    <name evidence="3" type="ordered locus">Phep_1957</name>
</gene>
<dbReference type="STRING" id="485917.Phep_1957"/>
<comment type="similarity">
    <text evidence="1">Belongs to the outer membrane factor (OMF) (TC 1.B.17) family.</text>
</comment>
<dbReference type="SUPFAM" id="SSF56954">
    <property type="entry name" value="Outer membrane efflux proteins (OEP)"/>
    <property type="match status" value="1"/>
</dbReference>
<proteinExistence type="inferred from homology"/>
<dbReference type="GO" id="GO:0015562">
    <property type="term" value="F:efflux transmembrane transporter activity"/>
    <property type="evidence" value="ECO:0007669"/>
    <property type="project" value="InterPro"/>
</dbReference>
<dbReference type="Proteomes" id="UP000000852">
    <property type="component" value="Chromosome"/>
</dbReference>
<accession>C6XW86</accession>
<evidence type="ECO:0000256" key="2">
    <source>
        <dbReference type="SAM" id="SignalP"/>
    </source>
</evidence>
<dbReference type="AlphaFoldDB" id="C6XW86"/>
<reference evidence="3 4" key="1">
    <citation type="journal article" date="2009" name="Stand. Genomic Sci.">
        <title>Complete genome sequence of Pedobacter heparinus type strain (HIM 762-3).</title>
        <authorList>
            <person name="Han C."/>
            <person name="Spring S."/>
            <person name="Lapidus A."/>
            <person name="Del Rio T.G."/>
            <person name="Tice H."/>
            <person name="Copeland A."/>
            <person name="Cheng J.F."/>
            <person name="Lucas S."/>
            <person name="Chen F."/>
            <person name="Nolan M."/>
            <person name="Bruce D."/>
            <person name="Goodwin L."/>
            <person name="Pitluck S."/>
            <person name="Ivanova N."/>
            <person name="Mavromatis K."/>
            <person name="Mikhailova N."/>
            <person name="Pati A."/>
            <person name="Chen A."/>
            <person name="Palaniappan K."/>
            <person name="Land M."/>
            <person name="Hauser L."/>
            <person name="Chang Y.J."/>
            <person name="Jeffries C.C."/>
            <person name="Saunders E."/>
            <person name="Chertkov O."/>
            <person name="Brettin T."/>
            <person name="Goker M."/>
            <person name="Rohde M."/>
            <person name="Bristow J."/>
            <person name="Eisen J.A."/>
            <person name="Markowitz V."/>
            <person name="Hugenholtz P."/>
            <person name="Kyrpides N.C."/>
            <person name="Klenk H.P."/>
            <person name="Detter J.C."/>
        </authorList>
    </citation>
    <scope>NUCLEOTIDE SEQUENCE [LARGE SCALE GENOMIC DNA]</scope>
    <source>
        <strain evidence="4">ATCC 13125 / DSM 2366 / CIP 104194 / JCM 7457 / NBRC 12017 / NCIMB 9290 / NRRL B-14731 / HIM 762-3</strain>
    </source>
</reference>
<dbReference type="RefSeq" id="WP_015807779.1">
    <property type="nucleotide sequence ID" value="NC_013061.1"/>
</dbReference>